<sequence>NVGREDPSMDGVTADADAERAGREEEGGQASLGDF</sequence>
<feature type="compositionally biased region" description="Basic and acidic residues" evidence="1">
    <location>
        <begin position="17"/>
        <end position="26"/>
    </location>
</feature>
<accession>A0ABD6B436</accession>
<evidence type="ECO:0000313" key="3">
    <source>
        <dbReference type="Proteomes" id="UP001597111"/>
    </source>
</evidence>
<evidence type="ECO:0000313" key="2">
    <source>
        <dbReference type="EMBL" id="MFD1525477.1"/>
    </source>
</evidence>
<dbReference type="RefSeq" id="WP_379818124.1">
    <property type="nucleotide sequence ID" value="NZ_JBHUDH010000033.1"/>
</dbReference>
<evidence type="ECO:0000256" key="1">
    <source>
        <dbReference type="SAM" id="MobiDB-lite"/>
    </source>
</evidence>
<reference evidence="2 3" key="1">
    <citation type="journal article" date="2019" name="Int. J. Syst. Evol. Microbiol.">
        <title>The Global Catalogue of Microorganisms (GCM) 10K type strain sequencing project: providing services to taxonomists for standard genome sequencing and annotation.</title>
        <authorList>
            <consortium name="The Broad Institute Genomics Platform"/>
            <consortium name="The Broad Institute Genome Sequencing Center for Infectious Disease"/>
            <person name="Wu L."/>
            <person name="Ma J."/>
        </authorList>
    </citation>
    <scope>NUCLEOTIDE SEQUENCE [LARGE SCALE GENOMIC DNA]</scope>
    <source>
        <strain evidence="2 3">CGMCC 1.12285</strain>
    </source>
</reference>
<feature type="region of interest" description="Disordered" evidence="1">
    <location>
        <begin position="1"/>
        <end position="35"/>
    </location>
</feature>
<dbReference type="AlphaFoldDB" id="A0ABD6B436"/>
<feature type="non-terminal residue" evidence="2">
    <location>
        <position position="1"/>
    </location>
</feature>
<comment type="caution">
    <text evidence="2">The sequence shown here is derived from an EMBL/GenBank/DDBJ whole genome shotgun (WGS) entry which is preliminary data.</text>
</comment>
<gene>
    <name evidence="2" type="ORF">ACFR9S_04065</name>
</gene>
<keyword evidence="3" id="KW-1185">Reference proteome</keyword>
<dbReference type="EMBL" id="JBHUDH010000033">
    <property type="protein sequence ID" value="MFD1525477.1"/>
    <property type="molecule type" value="Genomic_DNA"/>
</dbReference>
<organism evidence="2 3">
    <name type="scientific">Halolamina salina</name>
    <dbReference type="NCBI Taxonomy" id="1220023"/>
    <lineage>
        <taxon>Archaea</taxon>
        <taxon>Methanobacteriati</taxon>
        <taxon>Methanobacteriota</taxon>
        <taxon>Stenosarchaea group</taxon>
        <taxon>Halobacteria</taxon>
        <taxon>Halobacteriales</taxon>
        <taxon>Haloferacaceae</taxon>
    </lineage>
</organism>
<protein>
    <submittedName>
        <fullName evidence="2">Uncharacterized protein</fullName>
    </submittedName>
</protein>
<dbReference type="Proteomes" id="UP001597111">
    <property type="component" value="Unassembled WGS sequence"/>
</dbReference>
<name>A0ABD6B436_9EURY</name>
<proteinExistence type="predicted"/>